<protein>
    <recommendedName>
        <fullName evidence="6">Non-specific serine/threonine protein kinase</fullName>
    </recommendedName>
</protein>
<dbReference type="InterPro" id="IPR001258">
    <property type="entry name" value="NHL_repeat"/>
</dbReference>
<evidence type="ECO:0000256" key="3">
    <source>
        <dbReference type="SAM" id="SignalP"/>
    </source>
</evidence>
<dbReference type="PROSITE" id="PS51257">
    <property type="entry name" value="PROKAR_LIPOPROTEIN"/>
    <property type="match status" value="1"/>
</dbReference>
<feature type="signal peptide" evidence="3">
    <location>
        <begin position="1"/>
        <end position="26"/>
    </location>
</feature>
<dbReference type="EMBL" id="LOHZ01000022">
    <property type="protein sequence ID" value="KYO67262.1"/>
    <property type="molecule type" value="Genomic_DNA"/>
</dbReference>
<keyword evidence="5" id="KW-1185">Reference proteome</keyword>
<comment type="caution">
    <text evidence="4">The sequence shown here is derived from an EMBL/GenBank/DDBJ whole genome shotgun (WGS) entry which is preliminary data.</text>
</comment>
<dbReference type="CDD" id="cd05819">
    <property type="entry name" value="NHL"/>
    <property type="match status" value="2"/>
</dbReference>
<dbReference type="Pfam" id="PF01436">
    <property type="entry name" value="NHL"/>
    <property type="match status" value="2"/>
</dbReference>
<evidence type="ECO:0000313" key="5">
    <source>
        <dbReference type="Proteomes" id="UP000075737"/>
    </source>
</evidence>
<dbReference type="InterPro" id="IPR011042">
    <property type="entry name" value="6-blade_b-propeller_TolB-like"/>
</dbReference>
<evidence type="ECO:0000256" key="2">
    <source>
        <dbReference type="PROSITE-ProRule" id="PRU00504"/>
    </source>
</evidence>
<evidence type="ECO:0008006" key="6">
    <source>
        <dbReference type="Google" id="ProtNLM"/>
    </source>
</evidence>
<reference evidence="4 5" key="1">
    <citation type="submission" date="2015-12" db="EMBL/GenBank/DDBJ databases">
        <title>Draft genome of Thermovenabulum gondwanense isolated from a red thermophilic microbial mat colonisisng an outflow channel of a bore well.</title>
        <authorList>
            <person name="Patel B.K."/>
        </authorList>
    </citation>
    <scope>NUCLEOTIDE SEQUENCE [LARGE SCALE GENOMIC DNA]</scope>
    <source>
        <strain evidence="4 5">R270</strain>
    </source>
</reference>
<proteinExistence type="predicted"/>
<organism evidence="4 5">
    <name type="scientific">Thermovenabulum gondwanense</name>
    <dbReference type="NCBI Taxonomy" id="520767"/>
    <lineage>
        <taxon>Bacteria</taxon>
        <taxon>Bacillati</taxon>
        <taxon>Bacillota</taxon>
        <taxon>Clostridia</taxon>
        <taxon>Thermosediminibacterales</taxon>
        <taxon>Thermosediminibacteraceae</taxon>
        <taxon>Thermovenabulum</taxon>
    </lineage>
</organism>
<feature type="repeat" description="NHL" evidence="2">
    <location>
        <begin position="543"/>
        <end position="586"/>
    </location>
</feature>
<feature type="repeat" description="NHL" evidence="2">
    <location>
        <begin position="171"/>
        <end position="222"/>
    </location>
</feature>
<dbReference type="RefSeq" id="WP_068747722.1">
    <property type="nucleotide sequence ID" value="NZ_LOHZ01000022.1"/>
</dbReference>
<evidence type="ECO:0000313" key="4">
    <source>
        <dbReference type="EMBL" id="KYO67262.1"/>
    </source>
</evidence>
<gene>
    <name evidence="4" type="ORF">ATZ99_05480</name>
</gene>
<accession>A0A162MSY1</accession>
<dbReference type="PANTHER" id="PTHR24104:SF25">
    <property type="entry name" value="PROTEIN LIN-41"/>
    <property type="match status" value="1"/>
</dbReference>
<sequence>MRVIKKIKLFVSIFTIISLMTLTSCARQTLIKFEDGYGSVMQEIPGLKENIPYYPVSSALDDEGNIYILDQISTAGSVFVFDKNYNFKEKFAPLGGIEQENVDIAVDKEGAVYVADLGMGEIIKYKNEREVKRIKPDDGFFPRAIAVNSKNELIVLSYDKVYVFNSEGEILRKFGESGRGKGQFMTYGSEFYIGPLGIAVDEKDNIYVADTLNKRLQQFTPDGAFTKDYPLEDEPQDVAVNEEGIFALLKNKIVKIDFKKGNVKEFYKLADNNEEFSFSSLFGKKDKLIICLPDDKGVVFFEKGKEVRAIKNNDKEIFLFPHHVHGDKEHIIVVSGNFYEKTGKVQVFKKGGSFLYNLSLPGEDFIKPVDAVIVKDKIYVLDLDRVHIFDKNGNYIKSFGERGEDEGKLGVFDNYGDLMGPMDIAAGEDNNLYIADTFNDRINIYDANGKFLRQIEIQEPKEITFDEKGNMYVLKNGIFSLVKWDGMSFKEVLNDRFKELFYEDERNPEDSGIQGIAVKNGRIYLSNTGNHKIEVFDLKGIYIESIGGFGFEKGRFNTPKGIFIDNEDNLIVADSGNHRLILLKKGR</sequence>
<dbReference type="Gene3D" id="2.120.10.30">
    <property type="entry name" value="TolB, C-terminal domain"/>
    <property type="match status" value="3"/>
</dbReference>
<dbReference type="Proteomes" id="UP000075737">
    <property type="component" value="Unassembled WGS sequence"/>
</dbReference>
<dbReference type="STRING" id="520767.ATZ99_05480"/>
<name>A0A162MSY1_9FIRM</name>
<evidence type="ECO:0000256" key="1">
    <source>
        <dbReference type="ARBA" id="ARBA00022737"/>
    </source>
</evidence>
<dbReference type="GO" id="GO:0008270">
    <property type="term" value="F:zinc ion binding"/>
    <property type="evidence" value="ECO:0007669"/>
    <property type="project" value="UniProtKB-KW"/>
</dbReference>
<feature type="chain" id="PRO_5007837821" description="Non-specific serine/threonine protein kinase" evidence="3">
    <location>
        <begin position="27"/>
        <end position="587"/>
    </location>
</feature>
<keyword evidence="3" id="KW-0732">Signal</keyword>
<dbReference type="AlphaFoldDB" id="A0A162MSY1"/>
<dbReference type="OrthoDB" id="9799230at2"/>
<dbReference type="Gene3D" id="2.40.10.500">
    <property type="match status" value="1"/>
</dbReference>
<dbReference type="PANTHER" id="PTHR24104">
    <property type="entry name" value="E3 UBIQUITIN-PROTEIN LIGASE NHLRC1-RELATED"/>
    <property type="match status" value="1"/>
</dbReference>
<keyword evidence="1" id="KW-0677">Repeat</keyword>
<dbReference type="PROSITE" id="PS51125">
    <property type="entry name" value="NHL"/>
    <property type="match status" value="2"/>
</dbReference>
<dbReference type="SUPFAM" id="SSF101898">
    <property type="entry name" value="NHL repeat"/>
    <property type="match status" value="2"/>
</dbReference>
<dbReference type="InterPro" id="IPR050952">
    <property type="entry name" value="TRIM-NHL_E3_ligases"/>
</dbReference>